<dbReference type="EMBL" id="CAJNDS010002246">
    <property type="protein sequence ID" value="CAE7390600.1"/>
    <property type="molecule type" value="Genomic_DNA"/>
</dbReference>
<evidence type="ECO:0000313" key="2">
    <source>
        <dbReference type="Proteomes" id="UP000604046"/>
    </source>
</evidence>
<accession>A0A812QK95</accession>
<keyword evidence="2" id="KW-1185">Reference proteome</keyword>
<protein>
    <submittedName>
        <fullName evidence="1">Uncharacterized protein</fullName>
    </submittedName>
</protein>
<evidence type="ECO:0000313" key="1">
    <source>
        <dbReference type="EMBL" id="CAE7390600.1"/>
    </source>
</evidence>
<dbReference type="Proteomes" id="UP000604046">
    <property type="component" value="Unassembled WGS sequence"/>
</dbReference>
<proteinExistence type="predicted"/>
<name>A0A812QK95_9DINO</name>
<gene>
    <name evidence="1" type="ORF">SNAT2548_LOCUS21289</name>
</gene>
<organism evidence="1 2">
    <name type="scientific">Symbiodinium natans</name>
    <dbReference type="NCBI Taxonomy" id="878477"/>
    <lineage>
        <taxon>Eukaryota</taxon>
        <taxon>Sar</taxon>
        <taxon>Alveolata</taxon>
        <taxon>Dinophyceae</taxon>
        <taxon>Suessiales</taxon>
        <taxon>Symbiodiniaceae</taxon>
        <taxon>Symbiodinium</taxon>
    </lineage>
</organism>
<sequence length="253" mass="27392">MANLRSPRAPLLYGDIPPSSIELPGFGERLPSLNSIPVRGPDGRLIRFQASSPPPPSIRDAALVPTVDQYQPATSHVSDVRVRTMRFGSGGLVPSRRPDDDEWDFERAAWYIMKAPVLAVADTCYSLAIKPVVGTVRIFVVLLGDVVGIFELYLVMPIGRGLGCCGPRRRHPDEEEGLIHATGHRVLVKPIVGASTVLTDWIWDVARVTGEYVLTPSALLVSGVSIGVGGGLMAFGQTLQRVATIPPSQTRYF</sequence>
<dbReference type="AlphaFoldDB" id="A0A812QK95"/>
<comment type="caution">
    <text evidence="1">The sequence shown here is derived from an EMBL/GenBank/DDBJ whole genome shotgun (WGS) entry which is preliminary data.</text>
</comment>
<reference evidence="1" key="1">
    <citation type="submission" date="2021-02" db="EMBL/GenBank/DDBJ databases">
        <authorList>
            <person name="Dougan E. K."/>
            <person name="Rhodes N."/>
            <person name="Thang M."/>
            <person name="Chan C."/>
        </authorList>
    </citation>
    <scope>NUCLEOTIDE SEQUENCE</scope>
</reference>